<name>A0AAF0J5D6_9BASI</name>
<dbReference type="Pfam" id="PF13439">
    <property type="entry name" value="Glyco_transf_4"/>
    <property type="match status" value="1"/>
</dbReference>
<feature type="domain" description="Glycosyl transferase family 1" evidence="3">
    <location>
        <begin position="305"/>
        <end position="435"/>
    </location>
</feature>
<protein>
    <recommendedName>
        <fullName evidence="7">GDP-mannose-dependent alpha-mannosyltransferase</fullName>
    </recommendedName>
</protein>
<dbReference type="InterPro" id="IPR028098">
    <property type="entry name" value="Glyco_trans_4-like_N"/>
</dbReference>
<proteinExistence type="predicted"/>
<dbReference type="CDD" id="cd03814">
    <property type="entry name" value="GT4-like"/>
    <property type="match status" value="1"/>
</dbReference>
<dbReference type="SUPFAM" id="SSF53756">
    <property type="entry name" value="UDP-Glycosyltransferase/glycogen phosphorylase"/>
    <property type="match status" value="2"/>
</dbReference>
<feature type="transmembrane region" description="Helical" evidence="2">
    <location>
        <begin position="599"/>
        <end position="618"/>
    </location>
</feature>
<dbReference type="Gene3D" id="3.40.50.2000">
    <property type="entry name" value="Glycogen Phosphorylase B"/>
    <property type="match status" value="2"/>
</dbReference>
<evidence type="ECO:0000313" key="6">
    <source>
        <dbReference type="Proteomes" id="UP001219933"/>
    </source>
</evidence>
<keyword evidence="2" id="KW-0472">Membrane</keyword>
<dbReference type="Pfam" id="PF00534">
    <property type="entry name" value="Glycos_transf_1"/>
    <property type="match status" value="1"/>
</dbReference>
<dbReference type="PANTHER" id="PTHR45947">
    <property type="entry name" value="SULFOQUINOVOSYL TRANSFERASE SQD2"/>
    <property type="match status" value="1"/>
</dbReference>
<dbReference type="AlphaFoldDB" id="A0AAF0J5D6"/>
<dbReference type="InterPro" id="IPR001296">
    <property type="entry name" value="Glyco_trans_1"/>
</dbReference>
<evidence type="ECO:0000259" key="3">
    <source>
        <dbReference type="Pfam" id="PF00534"/>
    </source>
</evidence>
<organism evidence="5 6">
    <name type="scientific">Malassezia cuniculi</name>
    <dbReference type="NCBI Taxonomy" id="948313"/>
    <lineage>
        <taxon>Eukaryota</taxon>
        <taxon>Fungi</taxon>
        <taxon>Dikarya</taxon>
        <taxon>Basidiomycota</taxon>
        <taxon>Ustilaginomycotina</taxon>
        <taxon>Malasseziomycetes</taxon>
        <taxon>Malasseziales</taxon>
        <taxon>Malasseziaceae</taxon>
        <taxon>Malassezia</taxon>
    </lineage>
</organism>
<accession>A0AAF0J5D6</accession>
<dbReference type="GO" id="GO:0016757">
    <property type="term" value="F:glycosyltransferase activity"/>
    <property type="evidence" value="ECO:0007669"/>
    <property type="project" value="UniProtKB-KW"/>
</dbReference>
<evidence type="ECO:0000256" key="2">
    <source>
        <dbReference type="SAM" id="Phobius"/>
    </source>
</evidence>
<evidence type="ECO:0000256" key="1">
    <source>
        <dbReference type="ARBA" id="ARBA00022676"/>
    </source>
</evidence>
<evidence type="ECO:0000259" key="4">
    <source>
        <dbReference type="Pfam" id="PF13439"/>
    </source>
</evidence>
<dbReference type="InterPro" id="IPR050194">
    <property type="entry name" value="Glycosyltransferase_grp1"/>
</dbReference>
<keyword evidence="6" id="KW-1185">Reference proteome</keyword>
<evidence type="ECO:0008006" key="7">
    <source>
        <dbReference type="Google" id="ProtNLM"/>
    </source>
</evidence>
<reference evidence="5" key="1">
    <citation type="submission" date="2023-03" db="EMBL/GenBank/DDBJ databases">
        <title>Mating type loci evolution in Malassezia.</title>
        <authorList>
            <person name="Coelho M.A."/>
        </authorList>
    </citation>
    <scope>NUCLEOTIDE SEQUENCE</scope>
    <source>
        <strain evidence="5">CBS 11721</strain>
    </source>
</reference>
<gene>
    <name evidence="5" type="ORF">MCUN1_000773</name>
</gene>
<dbReference type="Proteomes" id="UP001219933">
    <property type="component" value="Chromosome 1"/>
</dbReference>
<dbReference type="PANTHER" id="PTHR45947:SF3">
    <property type="entry name" value="SULFOQUINOVOSYL TRANSFERASE SQD2"/>
    <property type="match status" value="1"/>
</dbReference>
<keyword evidence="2" id="KW-1133">Transmembrane helix</keyword>
<keyword evidence="1" id="KW-0328">Glycosyltransferase</keyword>
<keyword evidence="2" id="KW-0812">Transmembrane</keyword>
<feature type="domain" description="Glycosyltransferase subfamily 4-like N-terminal" evidence="4">
    <location>
        <begin position="38"/>
        <end position="203"/>
    </location>
</feature>
<evidence type="ECO:0000313" key="5">
    <source>
        <dbReference type="EMBL" id="WFD33945.1"/>
    </source>
</evidence>
<keyword evidence="1" id="KW-0808">Transferase</keyword>
<dbReference type="EMBL" id="CP119877">
    <property type="protein sequence ID" value="WFD33945.1"/>
    <property type="molecule type" value="Genomic_DNA"/>
</dbReference>
<sequence length="619" mass="68144">MHFLRDPTVQAVSYPYQTDRKRRKLRVAIVTENFLPKIDGVTRTLARLLEHLHAEGHEAMVLGPETGISEYMGHPVVGTFGVPLVVYPGLKLNFARLRFVRRLQQFRPDVVHFVDPIWLGAQMMYVVKHVLPGVPCVSSYHTNLPTYASLFGIGFLEAPMWGLIRSLHNQCEIVFCPSESTRRMLIEKGFKNVEIWGRGVDIELFNPGARDENLRASWGCKPKSQALLDTLHRQAVSTVKASMRHRKSDAEFIRTPNTLPATSPELSPPPSYDSINDIPPISMNSFALPPPVIPSASAAPVPQETEDSKAVVLYVGRISWEKNIRLLIEAFRLLPAAVRENAKLVIVGDGPARAELTRLCAKYGLDAAFMGHQRGKRLASMFASSSIFGFPSFTETFGQVVLEALASGLPVVGLHAEGTSDLVSHGVTGLLLDVQRAIAPTSSPQVMPASPTTAPSDTRENLALLPRRMSASTDRTSISSGAAVPTAAQSAAVPGLPTPLLSVKEYAAVMTHGTRTFQQCAQAYSILLERLIRDRTLRSTMGQRAQQFAANRTWWDAMDAPVRGYERVVETAGTKNLTDSELEALRNMQFRTAPFTGPVVKLMVALYLVCFVILWTTLI</sequence>